<evidence type="ECO:0000313" key="2">
    <source>
        <dbReference type="EMBL" id="PSB00840.1"/>
    </source>
</evidence>
<feature type="compositionally biased region" description="Basic residues" evidence="1">
    <location>
        <begin position="86"/>
        <end position="110"/>
    </location>
</feature>
<reference evidence="2 3" key="1">
    <citation type="submission" date="2018-02" db="EMBL/GenBank/DDBJ databases">
        <authorList>
            <person name="Cohen D.B."/>
            <person name="Kent A.D."/>
        </authorList>
    </citation>
    <scope>NUCLEOTIDE SEQUENCE [LARGE SCALE GENOMIC DNA]</scope>
    <source>
        <strain evidence="2 3">CCAP 1448/3</strain>
    </source>
</reference>
<sequence>MKIKPSVVLISLLILSMIGGGLATGFVGMTLGDEALKGVTQPENRPTKKLAGDNQTPIGRDGLEILNEQDIVAKVKAKIYTESKTKTKTKTKGETKKKKQQRKTLKKDNQ</sequence>
<evidence type="ECO:0000256" key="1">
    <source>
        <dbReference type="SAM" id="MobiDB-lite"/>
    </source>
</evidence>
<dbReference type="Proteomes" id="UP000238762">
    <property type="component" value="Unassembled WGS sequence"/>
</dbReference>
<reference evidence="2 3" key="2">
    <citation type="submission" date="2018-03" db="EMBL/GenBank/DDBJ databases">
        <title>The ancient ancestry and fast evolution of plastids.</title>
        <authorList>
            <person name="Moore K.R."/>
            <person name="Magnabosco C."/>
            <person name="Momper L."/>
            <person name="Gold D.A."/>
            <person name="Bosak T."/>
            <person name="Fournier G.P."/>
        </authorList>
    </citation>
    <scope>NUCLEOTIDE SEQUENCE [LARGE SCALE GENOMIC DNA]</scope>
    <source>
        <strain evidence="2 3">CCAP 1448/3</strain>
    </source>
</reference>
<dbReference type="EMBL" id="PVWJ01000155">
    <property type="protein sequence ID" value="PSB00840.1"/>
    <property type="molecule type" value="Genomic_DNA"/>
</dbReference>
<gene>
    <name evidence="2" type="ORF">C7B64_21450</name>
</gene>
<proteinExistence type="predicted"/>
<organism evidence="2 3">
    <name type="scientific">Merismopedia glauca CCAP 1448/3</name>
    <dbReference type="NCBI Taxonomy" id="1296344"/>
    <lineage>
        <taxon>Bacteria</taxon>
        <taxon>Bacillati</taxon>
        <taxon>Cyanobacteriota</taxon>
        <taxon>Cyanophyceae</taxon>
        <taxon>Synechococcales</taxon>
        <taxon>Merismopediaceae</taxon>
        <taxon>Merismopedia</taxon>
    </lineage>
</organism>
<protein>
    <submittedName>
        <fullName evidence="2">Uncharacterized protein</fullName>
    </submittedName>
</protein>
<dbReference type="OrthoDB" id="467587at2"/>
<comment type="caution">
    <text evidence="2">The sequence shown here is derived from an EMBL/GenBank/DDBJ whole genome shotgun (WGS) entry which is preliminary data.</text>
</comment>
<feature type="region of interest" description="Disordered" evidence="1">
    <location>
        <begin position="83"/>
        <end position="110"/>
    </location>
</feature>
<keyword evidence="3" id="KW-1185">Reference proteome</keyword>
<dbReference type="RefSeq" id="WP_106291216.1">
    <property type="nucleotide sequence ID" value="NZ_CAWNTC010000194.1"/>
</dbReference>
<evidence type="ECO:0000313" key="3">
    <source>
        <dbReference type="Proteomes" id="UP000238762"/>
    </source>
</evidence>
<name>A0A2T1BXV3_9CYAN</name>
<dbReference type="AlphaFoldDB" id="A0A2T1BXV3"/>
<accession>A0A2T1BXV3</accession>